<sequence>MSHRFLSRSRPPTTALTDVTCRFPAGKVTAIVGPSGCGKSTLLLIMRGLVKASQGEVKFLYGDGKGGLAPGAPPRMATVWQSFNLLPWRTVADNVAFGLELAGMGAEERRAKAMDAIKAVELAGFENHYPGQLSGGMRQRVGLARGLVMAPDILFLDEPFGALDAQTRLYLQEQLSTLVEASAKTVILITHSIEEAIFLGDHVVVMTARPGRVAATLDVDLARPRGIDVQNDKRFGELFSEIYGLLRDEVRKSMLN</sequence>
<dbReference type="SUPFAM" id="SSF52540">
    <property type="entry name" value="P-loop containing nucleoside triphosphate hydrolases"/>
    <property type="match status" value="1"/>
</dbReference>
<evidence type="ECO:0000256" key="2">
    <source>
        <dbReference type="ARBA" id="ARBA00022448"/>
    </source>
</evidence>
<dbReference type="PANTHER" id="PTHR42788">
    <property type="entry name" value="TAURINE IMPORT ATP-BINDING PROTEIN-RELATED"/>
    <property type="match status" value="1"/>
</dbReference>
<evidence type="ECO:0000259" key="5">
    <source>
        <dbReference type="PROSITE" id="PS50893"/>
    </source>
</evidence>
<keyword evidence="2" id="KW-0813">Transport</keyword>
<protein>
    <submittedName>
        <fullName evidence="6">ABC transporter ATP-binding protein</fullName>
    </submittedName>
</protein>
<dbReference type="GO" id="GO:0005524">
    <property type="term" value="F:ATP binding"/>
    <property type="evidence" value="ECO:0007669"/>
    <property type="project" value="UniProtKB-KW"/>
</dbReference>
<dbReference type="PROSITE" id="PS00211">
    <property type="entry name" value="ABC_TRANSPORTER_1"/>
    <property type="match status" value="1"/>
</dbReference>
<evidence type="ECO:0000256" key="4">
    <source>
        <dbReference type="ARBA" id="ARBA00022840"/>
    </source>
</evidence>
<dbReference type="SMART" id="SM00382">
    <property type="entry name" value="AAA"/>
    <property type="match status" value="1"/>
</dbReference>
<dbReference type="CDD" id="cd03293">
    <property type="entry name" value="ABC_NrtD_SsuB_transporters"/>
    <property type="match status" value="1"/>
</dbReference>
<name>A0A4D7QTT6_9HYPH</name>
<dbReference type="KEGG" id="paqt:E8L99_07775"/>
<feature type="domain" description="ABC transporter" evidence="5">
    <location>
        <begin position="1"/>
        <end position="233"/>
    </location>
</feature>
<dbReference type="PROSITE" id="PS50893">
    <property type="entry name" value="ABC_TRANSPORTER_2"/>
    <property type="match status" value="1"/>
</dbReference>
<dbReference type="InterPro" id="IPR027417">
    <property type="entry name" value="P-loop_NTPase"/>
</dbReference>
<keyword evidence="4 6" id="KW-0067">ATP-binding</keyword>
<dbReference type="GO" id="GO:0016887">
    <property type="term" value="F:ATP hydrolysis activity"/>
    <property type="evidence" value="ECO:0007669"/>
    <property type="project" value="InterPro"/>
</dbReference>
<accession>A0A4D7QTT6</accession>
<dbReference type="InterPro" id="IPR017871">
    <property type="entry name" value="ABC_transporter-like_CS"/>
</dbReference>
<evidence type="ECO:0000256" key="3">
    <source>
        <dbReference type="ARBA" id="ARBA00022741"/>
    </source>
</evidence>
<dbReference type="InterPro" id="IPR003439">
    <property type="entry name" value="ABC_transporter-like_ATP-bd"/>
</dbReference>
<evidence type="ECO:0000256" key="1">
    <source>
        <dbReference type="ARBA" id="ARBA00005417"/>
    </source>
</evidence>
<dbReference type="OrthoDB" id="8016555at2"/>
<proteinExistence type="inferred from homology"/>
<dbReference type="PANTHER" id="PTHR42788:SF13">
    <property type="entry name" value="ALIPHATIC SULFONATES IMPORT ATP-BINDING PROTEIN SSUB"/>
    <property type="match status" value="1"/>
</dbReference>
<dbReference type="InterPro" id="IPR003593">
    <property type="entry name" value="AAA+_ATPase"/>
</dbReference>
<dbReference type="Pfam" id="PF00005">
    <property type="entry name" value="ABC_tran"/>
    <property type="match status" value="1"/>
</dbReference>
<keyword evidence="3" id="KW-0547">Nucleotide-binding</keyword>
<evidence type="ECO:0000313" key="7">
    <source>
        <dbReference type="Proteomes" id="UP000298588"/>
    </source>
</evidence>
<dbReference type="EMBL" id="CP039865">
    <property type="protein sequence ID" value="QCK88684.1"/>
    <property type="molecule type" value="Genomic_DNA"/>
</dbReference>
<organism evidence="6 7">
    <name type="scientific">Phreatobacter aquaticus</name>
    <dbReference type="NCBI Taxonomy" id="2570229"/>
    <lineage>
        <taxon>Bacteria</taxon>
        <taxon>Pseudomonadati</taxon>
        <taxon>Pseudomonadota</taxon>
        <taxon>Alphaproteobacteria</taxon>
        <taxon>Hyphomicrobiales</taxon>
        <taxon>Phreatobacteraceae</taxon>
        <taxon>Phreatobacter</taxon>
    </lineage>
</organism>
<dbReference type="Proteomes" id="UP000298588">
    <property type="component" value="Chromosome"/>
</dbReference>
<gene>
    <name evidence="6" type="ORF">E8L99_07775</name>
</gene>
<evidence type="ECO:0000313" key="6">
    <source>
        <dbReference type="EMBL" id="QCK88684.1"/>
    </source>
</evidence>
<dbReference type="AlphaFoldDB" id="A0A4D7QTT6"/>
<dbReference type="Gene3D" id="3.40.50.300">
    <property type="entry name" value="P-loop containing nucleotide triphosphate hydrolases"/>
    <property type="match status" value="1"/>
</dbReference>
<keyword evidence="7" id="KW-1185">Reference proteome</keyword>
<dbReference type="InterPro" id="IPR050166">
    <property type="entry name" value="ABC_transporter_ATP-bind"/>
</dbReference>
<reference evidence="6 7" key="1">
    <citation type="submission" date="2019-04" db="EMBL/GenBank/DDBJ databases">
        <title>Phreatobacter aquaticus sp. nov.</title>
        <authorList>
            <person name="Choi A."/>
            <person name="Baek K."/>
        </authorList>
    </citation>
    <scope>NUCLEOTIDE SEQUENCE [LARGE SCALE GENOMIC DNA]</scope>
    <source>
        <strain evidence="6 7">NMCR1094</strain>
    </source>
</reference>
<comment type="similarity">
    <text evidence="1">Belongs to the ABC transporter superfamily.</text>
</comment>